<name>A0AAV6R6W2_SOLSE</name>
<gene>
    <name evidence="3" type="ORF">JOB18_047432</name>
</gene>
<feature type="region of interest" description="Disordered" evidence="1">
    <location>
        <begin position="1"/>
        <end position="82"/>
    </location>
</feature>
<dbReference type="Pfam" id="PF02158">
    <property type="entry name" value="Neuregulin"/>
    <property type="match status" value="1"/>
</dbReference>
<protein>
    <recommendedName>
        <fullName evidence="2">Neuregulin C-terminal domain-containing protein</fullName>
    </recommendedName>
</protein>
<evidence type="ECO:0000256" key="1">
    <source>
        <dbReference type="SAM" id="MobiDB-lite"/>
    </source>
</evidence>
<accession>A0AAV6R6W2</accession>
<dbReference type="InterPro" id="IPR002154">
    <property type="entry name" value="Neuregulin_C"/>
</dbReference>
<keyword evidence="4" id="KW-1185">Reference proteome</keyword>
<evidence type="ECO:0000259" key="2">
    <source>
        <dbReference type="Pfam" id="PF02158"/>
    </source>
</evidence>
<proteinExistence type="predicted"/>
<dbReference type="Proteomes" id="UP000693946">
    <property type="component" value="Linkage Group LG21"/>
</dbReference>
<comment type="caution">
    <text evidence="3">The sequence shown here is derived from an EMBL/GenBank/DDBJ whole genome shotgun (WGS) entry which is preliminary data.</text>
</comment>
<organism evidence="3 4">
    <name type="scientific">Solea senegalensis</name>
    <name type="common">Senegalese sole</name>
    <dbReference type="NCBI Taxonomy" id="28829"/>
    <lineage>
        <taxon>Eukaryota</taxon>
        <taxon>Metazoa</taxon>
        <taxon>Chordata</taxon>
        <taxon>Craniata</taxon>
        <taxon>Vertebrata</taxon>
        <taxon>Euteleostomi</taxon>
        <taxon>Actinopterygii</taxon>
        <taxon>Neopterygii</taxon>
        <taxon>Teleostei</taxon>
        <taxon>Neoteleostei</taxon>
        <taxon>Acanthomorphata</taxon>
        <taxon>Carangaria</taxon>
        <taxon>Pleuronectiformes</taxon>
        <taxon>Pleuronectoidei</taxon>
        <taxon>Soleidae</taxon>
        <taxon>Solea</taxon>
    </lineage>
</organism>
<feature type="compositionally biased region" description="Polar residues" evidence="1">
    <location>
        <begin position="1"/>
        <end position="12"/>
    </location>
</feature>
<evidence type="ECO:0000313" key="4">
    <source>
        <dbReference type="Proteomes" id="UP000693946"/>
    </source>
</evidence>
<reference evidence="3 4" key="1">
    <citation type="journal article" date="2021" name="Sci. Rep.">
        <title>Chromosome anchoring in Senegalese sole (Solea senegalensis) reveals sex-associated markers and genome rearrangements in flatfish.</title>
        <authorList>
            <person name="Guerrero-Cozar I."/>
            <person name="Gomez-Garrido J."/>
            <person name="Berbel C."/>
            <person name="Martinez-Blanch J.F."/>
            <person name="Alioto T."/>
            <person name="Claros M.G."/>
            <person name="Gagnaire P.A."/>
            <person name="Manchado M."/>
        </authorList>
    </citation>
    <scope>NUCLEOTIDE SEQUENCE [LARGE SCALE GENOMIC DNA]</scope>
    <source>
        <strain evidence="3">Sse05_10M</strain>
    </source>
</reference>
<evidence type="ECO:0000313" key="3">
    <source>
        <dbReference type="EMBL" id="KAG7499712.1"/>
    </source>
</evidence>
<feature type="domain" description="Neuregulin C-terminal" evidence="2">
    <location>
        <begin position="7"/>
        <end position="106"/>
    </location>
</feature>
<dbReference type="AlphaFoldDB" id="A0AAV6R6W2"/>
<sequence length="167" mass="17838">MTQQSPVTSPATPLSPPSEMSAPLSSLAISVPSVALSPSGEEERPLLLSNTRQSHKSRDEQKRNSAHYNHGHMVHSLPPSPLFPMEHVDFEVMSDHDDDADHAINNNISDRGNKTALVANGGGMMEEPRGDHTPFLATGCSTVLLLSATDRGRTNPASSNSDMSVTS</sequence>
<dbReference type="EMBL" id="JAGKHQ010000014">
    <property type="protein sequence ID" value="KAG7499712.1"/>
    <property type="molecule type" value="Genomic_DNA"/>
</dbReference>